<accession>A0ABW0GQQ0</accession>
<evidence type="ECO:0000313" key="2">
    <source>
        <dbReference type="EMBL" id="MFC5381873.1"/>
    </source>
</evidence>
<sequence length="102" mass="11032">MMLAGDEGRAWYAVRTVCRAGGEGAALEERITLWVASSEQEAARMAERDAGRYVEEHHGGEVSVLQVARLFEEPGHGTEVFSRRLPVEPRGASAPGPVAADR</sequence>
<dbReference type="RefSeq" id="WP_340271071.1">
    <property type="nucleotide sequence ID" value="NZ_JBBEOG010000009.1"/>
</dbReference>
<comment type="caution">
    <text evidence="2">The sequence shown here is derived from an EMBL/GenBank/DDBJ whole genome shotgun (WGS) entry which is preliminary data.</text>
</comment>
<organism evidence="2 3">
    <name type="scientific">Aquipuribacter nitratireducens</name>
    <dbReference type="NCBI Taxonomy" id="650104"/>
    <lineage>
        <taxon>Bacteria</taxon>
        <taxon>Bacillati</taxon>
        <taxon>Actinomycetota</taxon>
        <taxon>Actinomycetes</taxon>
        <taxon>Micrococcales</taxon>
        <taxon>Intrasporangiaceae</taxon>
        <taxon>Aquipuribacter</taxon>
    </lineage>
</organism>
<gene>
    <name evidence="2" type="ORF">ACFPJ6_13890</name>
</gene>
<feature type="region of interest" description="Disordered" evidence="1">
    <location>
        <begin position="81"/>
        <end position="102"/>
    </location>
</feature>
<name>A0ABW0GQQ0_9MICO</name>
<keyword evidence="3" id="KW-1185">Reference proteome</keyword>
<reference evidence="3" key="1">
    <citation type="journal article" date="2019" name="Int. J. Syst. Evol. Microbiol.">
        <title>The Global Catalogue of Microorganisms (GCM) 10K type strain sequencing project: providing services to taxonomists for standard genome sequencing and annotation.</title>
        <authorList>
            <consortium name="The Broad Institute Genomics Platform"/>
            <consortium name="The Broad Institute Genome Sequencing Center for Infectious Disease"/>
            <person name="Wu L."/>
            <person name="Ma J."/>
        </authorList>
    </citation>
    <scope>NUCLEOTIDE SEQUENCE [LARGE SCALE GENOMIC DNA]</scope>
    <source>
        <strain evidence="3">CCUG 43114</strain>
    </source>
</reference>
<evidence type="ECO:0000313" key="3">
    <source>
        <dbReference type="Proteomes" id="UP001596122"/>
    </source>
</evidence>
<dbReference type="EMBL" id="JBHSLD010000013">
    <property type="protein sequence ID" value="MFC5381873.1"/>
    <property type="molecule type" value="Genomic_DNA"/>
</dbReference>
<evidence type="ECO:0008006" key="4">
    <source>
        <dbReference type="Google" id="ProtNLM"/>
    </source>
</evidence>
<proteinExistence type="predicted"/>
<protein>
    <recommendedName>
        <fullName evidence="4">DUF4288 domain-containing protein</fullName>
    </recommendedName>
</protein>
<dbReference type="Proteomes" id="UP001596122">
    <property type="component" value="Unassembled WGS sequence"/>
</dbReference>
<evidence type="ECO:0000256" key="1">
    <source>
        <dbReference type="SAM" id="MobiDB-lite"/>
    </source>
</evidence>